<protein>
    <submittedName>
        <fullName evidence="3">Uncharacterized protein</fullName>
    </submittedName>
</protein>
<evidence type="ECO:0000313" key="3">
    <source>
        <dbReference type="EMBL" id="GAD86803.1"/>
    </source>
</evidence>
<dbReference type="AlphaFoldDB" id="U5EKE9"/>
<gene>
    <name evidence="3" type="ORF">NCAST_33_01810</name>
</gene>
<evidence type="ECO:0000256" key="1">
    <source>
        <dbReference type="SAM" id="MobiDB-lite"/>
    </source>
</evidence>
<dbReference type="Proteomes" id="UP000017048">
    <property type="component" value="Unassembled WGS sequence"/>
</dbReference>
<sequence length="376" mass="40141">MNTPGDGRVCAAGSADADDPTAPTAETRVAAGAFAMPAPARPVLVRPDTEYTNTAGAAQQLARYNAWRAAVRPAVWTVVVWMPLITVCLTMFGLPVVPVVCGVVAGTLYIPYALYRHFRRHFEVALGDAVPATTWRVRFGADGIALTDHDSYSRFGRERIRSLSVDERVAVLHVDGMRLALPTPLFPAPLVERWHRDSASMDALPPLPAVPNPDTVVTADHDTARLLAVAHLSEPWRRAKARINVALLALLIVGAAVVAGNNLGPLGAAVPVLAGALYALFVGYSARHPRESVLRMFRHAAAPGATLSARFGSDAVLLSTTSYLVRLPYTALGTIDIRGPVAAVGYNGVPIMLPSGLFPPHILDGLRERGVRVTVR</sequence>
<feature type="region of interest" description="Disordered" evidence="1">
    <location>
        <begin position="1"/>
        <end position="23"/>
    </location>
</feature>
<evidence type="ECO:0000313" key="4">
    <source>
        <dbReference type="Proteomes" id="UP000017048"/>
    </source>
</evidence>
<dbReference type="OrthoDB" id="10015079at2"/>
<dbReference type="GeneID" id="91519211"/>
<feature type="transmembrane region" description="Helical" evidence="2">
    <location>
        <begin position="80"/>
        <end position="110"/>
    </location>
</feature>
<feature type="transmembrane region" description="Helical" evidence="2">
    <location>
        <begin position="241"/>
        <end position="260"/>
    </location>
</feature>
<keyword evidence="2" id="KW-1133">Transmembrane helix</keyword>
<feature type="compositionally biased region" description="Low complexity" evidence="1">
    <location>
        <begin position="11"/>
        <end position="23"/>
    </location>
</feature>
<dbReference type="EMBL" id="AB685274">
    <property type="protein sequence ID" value="BAO98989.1"/>
    <property type="molecule type" value="Genomic_DNA"/>
</dbReference>
<dbReference type="EMBL" id="BAFO02000033">
    <property type="protein sequence ID" value="GAD86803.1"/>
    <property type="molecule type" value="Genomic_DNA"/>
</dbReference>
<evidence type="ECO:0000256" key="2">
    <source>
        <dbReference type="SAM" id="Phobius"/>
    </source>
</evidence>
<organism evidence="3 4">
    <name type="scientific">Nocardia asteroides NBRC 15531</name>
    <dbReference type="NCBI Taxonomy" id="1110697"/>
    <lineage>
        <taxon>Bacteria</taxon>
        <taxon>Bacillati</taxon>
        <taxon>Actinomycetota</taxon>
        <taxon>Actinomycetes</taxon>
        <taxon>Mycobacteriales</taxon>
        <taxon>Nocardiaceae</taxon>
        <taxon>Nocardia</taxon>
    </lineage>
</organism>
<keyword evidence="2" id="KW-0812">Transmembrane</keyword>
<dbReference type="STRING" id="1824.SAMN05444423_1011766"/>
<dbReference type="RefSeq" id="WP_019048640.1">
    <property type="nucleotide sequence ID" value="NZ_BAFO02000033.1"/>
</dbReference>
<keyword evidence="4" id="KW-1185">Reference proteome</keyword>
<accession>U5EKE9</accession>
<keyword evidence="2" id="KW-0472">Membrane</keyword>
<name>U5EKE9_NOCAS</name>
<feature type="transmembrane region" description="Helical" evidence="2">
    <location>
        <begin position="266"/>
        <end position="286"/>
    </location>
</feature>
<proteinExistence type="predicted"/>
<reference evidence="3 4" key="1">
    <citation type="journal article" date="2014" name="BMC Genomics">
        <title>Genome based analysis of type-I polyketide synthase and nonribosomal peptide synthetase gene clusters in seven strains of five representative Nocardia species.</title>
        <authorList>
            <person name="Komaki H."/>
            <person name="Ichikawa N."/>
            <person name="Hosoyama A."/>
            <person name="Takahashi-Nakaguchi A."/>
            <person name="Matsuzawa T."/>
            <person name="Suzuki K."/>
            <person name="Fujita N."/>
            <person name="Gonoi T."/>
        </authorList>
    </citation>
    <scope>NUCLEOTIDE SEQUENCE [LARGE SCALE GENOMIC DNA]</scope>
    <source>
        <strain evidence="3 4">NBRC 15531</strain>
    </source>
</reference>